<dbReference type="Pfam" id="PF01546">
    <property type="entry name" value="Peptidase_M20"/>
    <property type="match status" value="1"/>
</dbReference>
<dbReference type="EMBL" id="DF967972">
    <property type="protein sequence ID" value="GAP15231.1"/>
    <property type="molecule type" value="Genomic_DNA"/>
</dbReference>
<feature type="domain" description="Peptidase M20 dimerisation" evidence="3">
    <location>
        <begin position="210"/>
        <end position="301"/>
    </location>
</feature>
<evidence type="ECO:0000259" key="3">
    <source>
        <dbReference type="Pfam" id="PF07687"/>
    </source>
</evidence>
<protein>
    <submittedName>
        <fullName evidence="4">Acetylornithine deacetylase/Succinyl-diaminopimelate desuccinylase</fullName>
    </submittedName>
</protein>
<dbReference type="PANTHER" id="PTHR43808">
    <property type="entry name" value="ACETYLORNITHINE DEACETYLASE"/>
    <property type="match status" value="1"/>
</dbReference>
<dbReference type="InterPro" id="IPR050072">
    <property type="entry name" value="Peptidase_M20A"/>
</dbReference>
<dbReference type="PANTHER" id="PTHR43808:SF17">
    <property type="entry name" value="PEPTIDASE M20"/>
    <property type="match status" value="1"/>
</dbReference>
<dbReference type="Pfam" id="PF07687">
    <property type="entry name" value="M20_dimer"/>
    <property type="match status" value="1"/>
</dbReference>
<dbReference type="GO" id="GO:0016787">
    <property type="term" value="F:hydrolase activity"/>
    <property type="evidence" value="ECO:0007669"/>
    <property type="project" value="UniProtKB-KW"/>
</dbReference>
<dbReference type="Gene3D" id="3.40.630.10">
    <property type="entry name" value="Zn peptidases"/>
    <property type="match status" value="1"/>
</dbReference>
<dbReference type="Proteomes" id="UP000055060">
    <property type="component" value="Unassembled WGS sequence"/>
</dbReference>
<keyword evidence="5" id="KW-1185">Reference proteome</keyword>
<dbReference type="AlphaFoldDB" id="A0A0S7BBN2"/>
<keyword evidence="2" id="KW-0378">Hydrolase</keyword>
<dbReference type="Gene3D" id="3.30.70.360">
    <property type="match status" value="1"/>
</dbReference>
<name>A0A0S7BBN2_9CHLR</name>
<dbReference type="InterPro" id="IPR036264">
    <property type="entry name" value="Bact_exopeptidase_dim_dom"/>
</dbReference>
<accession>A0A0S7BBN2</accession>
<proteinExistence type="predicted"/>
<reference evidence="4" key="1">
    <citation type="submission" date="2015-07" db="EMBL/GenBank/DDBJ databases">
        <title>Draft Genome Sequences of Anaerolinea thermolimosa IMO-1, Bellilinea caldifistulae GOMI-1, Leptolinea tardivitalis YMTK-2, Levilinea saccharolytica KIBI-1,Longilinea arvoryzae KOME-1, Previously Described as Members of the Anaerolineaceae (Chloroflexi).</title>
        <authorList>
            <person name="Sekiguchi Y."/>
            <person name="Ohashi A."/>
            <person name="Matsuura N."/>
            <person name="Tourlousse M.D."/>
        </authorList>
    </citation>
    <scope>NUCLEOTIDE SEQUENCE [LARGE SCALE GENOMIC DNA]</scope>
    <source>
        <strain evidence="4">KOME-1</strain>
    </source>
</reference>
<dbReference type="InterPro" id="IPR002933">
    <property type="entry name" value="Peptidase_M20"/>
</dbReference>
<dbReference type="STRING" id="360412.LARV_03015"/>
<organism evidence="4">
    <name type="scientific">Longilinea arvoryzae</name>
    <dbReference type="NCBI Taxonomy" id="360412"/>
    <lineage>
        <taxon>Bacteria</taxon>
        <taxon>Bacillati</taxon>
        <taxon>Chloroflexota</taxon>
        <taxon>Anaerolineae</taxon>
        <taxon>Anaerolineales</taxon>
        <taxon>Anaerolineaceae</taxon>
        <taxon>Longilinea</taxon>
    </lineage>
</organism>
<dbReference type="RefSeq" id="WP_172797893.1">
    <property type="nucleotide sequence ID" value="NZ_DF967972.1"/>
</dbReference>
<evidence type="ECO:0000256" key="1">
    <source>
        <dbReference type="ARBA" id="ARBA00022723"/>
    </source>
</evidence>
<sequence length="414" mass="45082">MESVRWQALERCVRFLESNSQIQPGGYKFTGPIPDTTVSNKELTALLDLACQIQQVQSPTFDEGERAAFMLEQFRRLGLSEVHLDAAGNALARLPGENPGRKPVVLSAHLDTVFARQPELPLKRMEDWIVGPGIGDNSLSLAALISTVNWLKKAGRTLTGDVWLAANVCEEGLGNLRGMRALVDEFGDRPLAYLILEGMGLGNIYTRGLGVSRYRIQIDTPGGHSWSNYGQPSAIHEMGRLVARLADLSLPSSPRTSLNIGVISGGTTVNSIASHASIDLDLRSVSSQTLGFIETQVITLAGNFQQTNVQVRVESIGKRDAGEISTKHPLVEIARCVIEDLGVVPKLEVGSTDANIPLSRGLPAICIGLTQGAKAHTQEEYILTEPLRNGFRQVLQLLQWIWVTDPEKRPNAGR</sequence>
<keyword evidence="1" id="KW-0479">Metal-binding</keyword>
<dbReference type="InterPro" id="IPR011650">
    <property type="entry name" value="Peptidase_M20_dimer"/>
</dbReference>
<dbReference type="SUPFAM" id="SSF55031">
    <property type="entry name" value="Bacterial exopeptidase dimerisation domain"/>
    <property type="match status" value="1"/>
</dbReference>
<dbReference type="SUPFAM" id="SSF53187">
    <property type="entry name" value="Zn-dependent exopeptidases"/>
    <property type="match status" value="1"/>
</dbReference>
<evidence type="ECO:0000256" key="2">
    <source>
        <dbReference type="ARBA" id="ARBA00022801"/>
    </source>
</evidence>
<evidence type="ECO:0000313" key="5">
    <source>
        <dbReference type="Proteomes" id="UP000055060"/>
    </source>
</evidence>
<dbReference type="GO" id="GO:0046872">
    <property type="term" value="F:metal ion binding"/>
    <property type="evidence" value="ECO:0007669"/>
    <property type="project" value="UniProtKB-KW"/>
</dbReference>
<evidence type="ECO:0000313" key="4">
    <source>
        <dbReference type="EMBL" id="GAP15231.1"/>
    </source>
</evidence>
<gene>
    <name evidence="4" type="ORF">LARV_03015</name>
</gene>